<keyword evidence="4 10" id="KW-0479">Metal-binding</keyword>
<dbReference type="PANTHER" id="PTHR43520:SF32">
    <property type="entry name" value="COPPER RESISTANCE P-TYPE ATPASE (EUROFUNG)"/>
    <property type="match status" value="1"/>
</dbReference>
<dbReference type="GO" id="GO:0055070">
    <property type="term" value="P:copper ion homeostasis"/>
    <property type="evidence" value="ECO:0007669"/>
    <property type="project" value="TreeGrafter"/>
</dbReference>
<dbReference type="GO" id="GO:0016020">
    <property type="term" value="C:membrane"/>
    <property type="evidence" value="ECO:0007669"/>
    <property type="project" value="UniProtKB-SubCell"/>
</dbReference>
<dbReference type="PANTHER" id="PTHR43520">
    <property type="entry name" value="ATP7, ISOFORM B"/>
    <property type="match status" value="1"/>
</dbReference>
<feature type="transmembrane region" description="Helical" evidence="10">
    <location>
        <begin position="666"/>
        <end position="687"/>
    </location>
</feature>
<dbReference type="PRINTS" id="PR00120">
    <property type="entry name" value="HATPASE"/>
</dbReference>
<dbReference type="InterPro" id="IPR027256">
    <property type="entry name" value="P-typ_ATPase_IB"/>
</dbReference>
<dbReference type="Gene3D" id="3.40.1110.10">
    <property type="entry name" value="Calcium-transporting ATPase, cytoplasmic domain N"/>
    <property type="match status" value="1"/>
</dbReference>
<dbReference type="InterPro" id="IPR023299">
    <property type="entry name" value="ATPase_P-typ_cyto_dom_N"/>
</dbReference>
<proteinExistence type="inferred from homology"/>
<keyword evidence="8 10" id="KW-1133">Transmembrane helix</keyword>
<sequence length="1137" mass="126719">MAFTLIVRRPIIMNSETFTRYTHHSNLRPPSYISFIRDKYAQLVPLPNSVSKVLISSWVKVRHLQSLAPNIFYKASKNVRLDVCDIESESGPSPLRPNQQTTTIRSWGNKNINNKFIRTLTRSKNCNNFQAEELDIKKLDSHLYKAPVILDENKIQAPNQTLNEEISSTQSLVVVESPSQQSENLWRASIAVGGMTCAMCAMVIKEKLNEETWIKTVLVNLIMNSVTVYFFDQSRKQEIVDIITGIGYKAVLDTVVRLAPLDDERNSKQRTIEIIVEGIICDSCPRQLIQSIKKFENISKVEQGTRENKTSFTVKYTPRHPSGTIRDIIAAITTFNPSIRASIYQPPTLEERSQKIQSHERLQILIRVLFTLVIAIPTSIFGIVYMSLVSRSDQFRIYIMKSGRAGVSRAQWILFGMATPVYLFCAYFFHKRAFQEIKAMWLPTSVVPIFERFYRFGSMNMLMSLGTSIAYFSSLARLVSTTVYTEMTTDNNLFYFDSVVFLTLFLLIGRLIEMQSKVRTGNAVAMLRELRPTEAHLLEPSSGKICGEILGQIPREKKLADKVKKININLLENDDLVKVLHGESPPYDGYVIEGETNFDESSLTGESRIVKKCIGDEVYSGTINKSSPITMRITGIAGASMLDQIVKAVLEGQNRKAPIERVADRLTGFFVPLIILIALLTLIFWLAVANSNMIPINIAESGLGGRVVWSLQFSIAVVVVACPCGLALAAPTALCVGSGIAAMYGILAKAGGEAFEKASKIEHIIFDKTGTLTVGGEPKVTQHRFFQGAQCNESWILSVIKAVEKNSSHTVAKAILDFCADQELEEVKTIYLEEITGKGMKGTVRVREMKSQEIIIGNEKLILDHQVEVNATTRSLIEQWKSDGNSIALMATKPILETESNLEGSQRHSWQLSAIFEISDPVRPESIDVIKTLKSWGIGVWMLSGDNQTTANAVGRQVGIPRDHIIADVLPEQKAEKINYLQRSLKARRGTLEYNEKRALVAMVGDGINDSVALTTADVGIAIGSGSDIAITSAEFILVTSNLESLITLLRLSRFILQRIKLNFAWALIYNLLALPVAAGVLYPIIRNGTHVRLDPVWASLAMAASSISVICSSLLMRSRIPKLGFRLRNKRHELLS</sequence>
<dbReference type="FunFam" id="2.70.150.10:FF:000068">
    <property type="entry name" value="Copper resistance-associated P-type ATPase"/>
    <property type="match status" value="1"/>
</dbReference>
<dbReference type="GO" id="GO:0005507">
    <property type="term" value="F:copper ion binding"/>
    <property type="evidence" value="ECO:0007669"/>
    <property type="project" value="TreeGrafter"/>
</dbReference>
<dbReference type="GO" id="GO:0016887">
    <property type="term" value="F:ATP hydrolysis activity"/>
    <property type="evidence" value="ECO:0007669"/>
    <property type="project" value="InterPro"/>
</dbReference>
<keyword evidence="7" id="KW-1278">Translocase</keyword>
<keyword evidence="5 10" id="KW-0547">Nucleotide-binding</keyword>
<evidence type="ECO:0000256" key="5">
    <source>
        <dbReference type="ARBA" id="ARBA00022741"/>
    </source>
</evidence>
<evidence type="ECO:0000259" key="12">
    <source>
        <dbReference type="Pfam" id="PF00403"/>
    </source>
</evidence>
<dbReference type="CDD" id="cd02094">
    <property type="entry name" value="P-type_ATPase_Cu-like"/>
    <property type="match status" value="1"/>
</dbReference>
<dbReference type="InterPro" id="IPR023298">
    <property type="entry name" value="ATPase_P-typ_TM_dom_sf"/>
</dbReference>
<dbReference type="PROSITE" id="PS00154">
    <property type="entry name" value="ATPASE_E1_E2"/>
    <property type="match status" value="1"/>
</dbReference>
<protein>
    <submittedName>
        <fullName evidence="13">Putative copper-transporting ATPase HMA5</fullName>
    </submittedName>
</protein>
<comment type="similarity">
    <text evidence="2 10">Belongs to the cation transport ATPase (P-type) (TC 3.A.3) family. Type IB subfamily.</text>
</comment>
<dbReference type="SUPFAM" id="SSF81653">
    <property type="entry name" value="Calcium ATPase, transduction domain A"/>
    <property type="match status" value="1"/>
</dbReference>
<comment type="subcellular location">
    <subcellularLocation>
        <location evidence="1">Membrane</location>
        <topology evidence="1">Multi-pass membrane protein</topology>
    </subcellularLocation>
</comment>
<comment type="caution">
    <text evidence="13">The sequence shown here is derived from an EMBL/GenBank/DDBJ whole genome shotgun (WGS) entry which is preliminary data.</text>
</comment>
<dbReference type="SUPFAM" id="SSF56784">
    <property type="entry name" value="HAD-like"/>
    <property type="match status" value="1"/>
</dbReference>
<dbReference type="InterPro" id="IPR036163">
    <property type="entry name" value="HMA_dom_sf"/>
</dbReference>
<dbReference type="CDD" id="cd00371">
    <property type="entry name" value="HMA"/>
    <property type="match status" value="1"/>
</dbReference>
<dbReference type="InterPro" id="IPR044492">
    <property type="entry name" value="P_typ_ATPase_HD_dom"/>
</dbReference>
<name>A0A420IJ64_9PEZI</name>
<feature type="domain" description="P-type ATPase A" evidence="11">
    <location>
        <begin position="561"/>
        <end position="649"/>
    </location>
</feature>
<evidence type="ECO:0000256" key="9">
    <source>
        <dbReference type="ARBA" id="ARBA00023136"/>
    </source>
</evidence>
<evidence type="ECO:0000256" key="4">
    <source>
        <dbReference type="ARBA" id="ARBA00022723"/>
    </source>
</evidence>
<evidence type="ECO:0000256" key="6">
    <source>
        <dbReference type="ARBA" id="ARBA00022840"/>
    </source>
</evidence>
<dbReference type="Proteomes" id="UP000285326">
    <property type="component" value="Unassembled WGS sequence"/>
</dbReference>
<dbReference type="InterPro" id="IPR018303">
    <property type="entry name" value="ATPase_P-typ_P_site"/>
</dbReference>
<feature type="transmembrane region" description="Helical" evidence="10">
    <location>
        <begin position="453"/>
        <end position="473"/>
    </location>
</feature>
<feature type="transmembrane region" description="Helical" evidence="10">
    <location>
        <begin position="1064"/>
        <end position="1086"/>
    </location>
</feature>
<dbReference type="NCBIfam" id="TIGR01494">
    <property type="entry name" value="ATPase_P-type"/>
    <property type="match status" value="2"/>
</dbReference>
<gene>
    <name evidence="13" type="ORF">GcM1_239123</name>
</gene>
<dbReference type="SFLD" id="SFLDS00003">
    <property type="entry name" value="Haloacid_Dehalogenase"/>
    <property type="match status" value="1"/>
</dbReference>
<dbReference type="PRINTS" id="PR00119">
    <property type="entry name" value="CATATPASE"/>
</dbReference>
<evidence type="ECO:0000256" key="2">
    <source>
        <dbReference type="ARBA" id="ARBA00006024"/>
    </source>
</evidence>
<keyword evidence="6 10" id="KW-0067">ATP-binding</keyword>
<dbReference type="NCBIfam" id="TIGR01525">
    <property type="entry name" value="ATPase-IB_hvy"/>
    <property type="match status" value="1"/>
</dbReference>
<dbReference type="InterPro" id="IPR023214">
    <property type="entry name" value="HAD_sf"/>
</dbReference>
<keyword evidence="9 10" id="KW-0472">Membrane</keyword>
<dbReference type="GO" id="GO:0043682">
    <property type="term" value="F:P-type divalent copper transporter activity"/>
    <property type="evidence" value="ECO:0007669"/>
    <property type="project" value="TreeGrafter"/>
</dbReference>
<dbReference type="Gene3D" id="2.70.150.10">
    <property type="entry name" value="Calcium-transporting ATPase, cytoplasmic transduction domain A"/>
    <property type="match status" value="1"/>
</dbReference>
<dbReference type="AlphaFoldDB" id="A0A420IJ64"/>
<evidence type="ECO:0000256" key="7">
    <source>
        <dbReference type="ARBA" id="ARBA00022967"/>
    </source>
</evidence>
<feature type="transmembrane region" description="Helical" evidence="10">
    <location>
        <begin position="1098"/>
        <end position="1117"/>
    </location>
</feature>
<evidence type="ECO:0000256" key="3">
    <source>
        <dbReference type="ARBA" id="ARBA00022692"/>
    </source>
</evidence>
<feature type="transmembrane region" description="Helical" evidence="10">
    <location>
        <begin position="364"/>
        <end position="390"/>
    </location>
</feature>
<dbReference type="InterPro" id="IPR008250">
    <property type="entry name" value="ATPase_P-typ_transduc_dom_A_sf"/>
</dbReference>
<dbReference type="SUPFAM" id="SSF81665">
    <property type="entry name" value="Calcium ATPase, transmembrane domain M"/>
    <property type="match status" value="1"/>
</dbReference>
<feature type="transmembrane region" description="Helical" evidence="10">
    <location>
        <begin position="493"/>
        <end position="512"/>
    </location>
</feature>
<evidence type="ECO:0000259" key="11">
    <source>
        <dbReference type="Pfam" id="PF00122"/>
    </source>
</evidence>
<feature type="transmembrane region" description="Helical" evidence="10">
    <location>
        <begin position="410"/>
        <end position="430"/>
    </location>
</feature>
<dbReference type="InterPro" id="IPR036412">
    <property type="entry name" value="HAD-like_sf"/>
</dbReference>
<dbReference type="InterPro" id="IPR006121">
    <property type="entry name" value="HMA_dom"/>
</dbReference>
<dbReference type="Gene3D" id="3.40.50.1000">
    <property type="entry name" value="HAD superfamily/HAD-like"/>
    <property type="match status" value="1"/>
</dbReference>
<evidence type="ECO:0000256" key="10">
    <source>
        <dbReference type="RuleBase" id="RU362081"/>
    </source>
</evidence>
<evidence type="ECO:0000256" key="1">
    <source>
        <dbReference type="ARBA" id="ARBA00004141"/>
    </source>
</evidence>
<dbReference type="GO" id="GO:0005524">
    <property type="term" value="F:ATP binding"/>
    <property type="evidence" value="ECO:0007669"/>
    <property type="project" value="UniProtKB-UniRule"/>
</dbReference>
<dbReference type="InterPro" id="IPR001757">
    <property type="entry name" value="P_typ_ATPase"/>
</dbReference>
<dbReference type="Gene3D" id="3.30.70.100">
    <property type="match status" value="1"/>
</dbReference>
<feature type="transmembrane region" description="Helical" evidence="10">
    <location>
        <begin position="707"/>
        <end position="730"/>
    </location>
</feature>
<dbReference type="SUPFAM" id="SSF55008">
    <property type="entry name" value="HMA, heavy metal-associated domain"/>
    <property type="match status" value="1"/>
</dbReference>
<dbReference type="Pfam" id="PF00702">
    <property type="entry name" value="Hydrolase"/>
    <property type="match status" value="1"/>
</dbReference>
<dbReference type="Pfam" id="PF00122">
    <property type="entry name" value="E1-E2_ATPase"/>
    <property type="match status" value="1"/>
</dbReference>
<dbReference type="EMBL" id="MCBS01023912">
    <property type="protein sequence ID" value="RKF74542.1"/>
    <property type="molecule type" value="Genomic_DNA"/>
</dbReference>
<organism evidence="13 14">
    <name type="scientific">Golovinomyces cichoracearum</name>
    <dbReference type="NCBI Taxonomy" id="62708"/>
    <lineage>
        <taxon>Eukaryota</taxon>
        <taxon>Fungi</taxon>
        <taxon>Dikarya</taxon>
        <taxon>Ascomycota</taxon>
        <taxon>Pezizomycotina</taxon>
        <taxon>Leotiomycetes</taxon>
        <taxon>Erysiphales</taxon>
        <taxon>Erysiphaceae</taxon>
        <taxon>Golovinomyces</taxon>
    </lineage>
</organism>
<dbReference type="SFLD" id="SFLDG00002">
    <property type="entry name" value="C1.7:_P-type_atpase_like"/>
    <property type="match status" value="1"/>
</dbReference>
<reference evidence="13 14" key="1">
    <citation type="journal article" date="2018" name="BMC Genomics">
        <title>Comparative genome analyses reveal sequence features reflecting distinct modes of host-adaptation between dicot and monocot powdery mildew.</title>
        <authorList>
            <person name="Wu Y."/>
            <person name="Ma X."/>
            <person name="Pan Z."/>
            <person name="Kale S.D."/>
            <person name="Song Y."/>
            <person name="King H."/>
            <person name="Zhang Q."/>
            <person name="Presley C."/>
            <person name="Deng X."/>
            <person name="Wei C.I."/>
            <person name="Xiao S."/>
        </authorList>
    </citation>
    <scope>NUCLEOTIDE SEQUENCE [LARGE SCALE GENOMIC DNA]</scope>
    <source>
        <strain evidence="13">UMSG1</strain>
    </source>
</reference>
<dbReference type="SFLD" id="SFLDF00027">
    <property type="entry name" value="p-type_atpase"/>
    <property type="match status" value="1"/>
</dbReference>
<dbReference type="Pfam" id="PF00403">
    <property type="entry name" value="HMA"/>
    <property type="match status" value="1"/>
</dbReference>
<evidence type="ECO:0000313" key="14">
    <source>
        <dbReference type="Proteomes" id="UP000285326"/>
    </source>
</evidence>
<evidence type="ECO:0000256" key="8">
    <source>
        <dbReference type="ARBA" id="ARBA00022989"/>
    </source>
</evidence>
<evidence type="ECO:0000313" key="13">
    <source>
        <dbReference type="EMBL" id="RKF74542.1"/>
    </source>
</evidence>
<feature type="domain" description="HMA" evidence="12">
    <location>
        <begin position="190"/>
        <end position="249"/>
    </location>
</feature>
<dbReference type="SUPFAM" id="SSF81660">
    <property type="entry name" value="Metal cation-transporting ATPase, ATP-binding domain N"/>
    <property type="match status" value="1"/>
</dbReference>
<keyword evidence="3 10" id="KW-0812">Transmembrane</keyword>
<accession>A0A420IJ64</accession>
<dbReference type="InterPro" id="IPR059000">
    <property type="entry name" value="ATPase_P-type_domA"/>
</dbReference>